<dbReference type="AlphaFoldDB" id="A0A6D2HM52"/>
<name>A0A6D2HM52_9BRAS</name>
<reference evidence="3" key="1">
    <citation type="submission" date="2020-01" db="EMBL/GenBank/DDBJ databases">
        <authorList>
            <person name="Mishra B."/>
        </authorList>
    </citation>
    <scope>NUCLEOTIDE SEQUENCE [LARGE SCALE GENOMIC DNA]</scope>
</reference>
<evidence type="ECO:0000259" key="2">
    <source>
        <dbReference type="Pfam" id="PF07727"/>
    </source>
</evidence>
<organism evidence="3 4">
    <name type="scientific">Microthlaspi erraticum</name>
    <dbReference type="NCBI Taxonomy" id="1685480"/>
    <lineage>
        <taxon>Eukaryota</taxon>
        <taxon>Viridiplantae</taxon>
        <taxon>Streptophyta</taxon>
        <taxon>Embryophyta</taxon>
        <taxon>Tracheophyta</taxon>
        <taxon>Spermatophyta</taxon>
        <taxon>Magnoliopsida</taxon>
        <taxon>eudicotyledons</taxon>
        <taxon>Gunneridae</taxon>
        <taxon>Pentapetalae</taxon>
        <taxon>rosids</taxon>
        <taxon>malvids</taxon>
        <taxon>Brassicales</taxon>
        <taxon>Brassicaceae</taxon>
        <taxon>Coluteocarpeae</taxon>
        <taxon>Microthlaspi</taxon>
    </lineage>
</organism>
<sequence>MKRNPDKQDEEKVREDMKKRQAEDDEKVEQLDHLHGRGTEEFVRNDVWELVPLPDGVNVVGTKWIFKNKTDDAGIVRNKSRLVAQDGCEECFLEWHSTRGSICSQPKGFEDPTHPEYVYKLKKALYGLKQAPRAWYEHLTKFLIDTGYVRGTVDKTCSHLRRKNEMMMVQIYVDDIIFGGTSEKLVENFVKSMTKGVQDEHGGRIEVLSWTSSKSD</sequence>
<dbReference type="Proteomes" id="UP000467841">
    <property type="component" value="Unassembled WGS sequence"/>
</dbReference>
<comment type="caution">
    <text evidence="3">The sequence shown here is derived from an EMBL/GenBank/DDBJ whole genome shotgun (WGS) entry which is preliminary data.</text>
</comment>
<proteinExistence type="predicted"/>
<dbReference type="SUPFAM" id="SSF56672">
    <property type="entry name" value="DNA/RNA polymerases"/>
    <property type="match status" value="1"/>
</dbReference>
<evidence type="ECO:0000313" key="3">
    <source>
        <dbReference type="EMBL" id="CAA7017607.1"/>
    </source>
</evidence>
<feature type="domain" description="Reverse transcriptase Ty1/copia-type" evidence="2">
    <location>
        <begin position="103"/>
        <end position="195"/>
    </location>
</feature>
<dbReference type="InterPro" id="IPR013103">
    <property type="entry name" value="RVT_2"/>
</dbReference>
<evidence type="ECO:0000313" key="4">
    <source>
        <dbReference type="Proteomes" id="UP000467841"/>
    </source>
</evidence>
<feature type="region of interest" description="Disordered" evidence="1">
    <location>
        <begin position="1"/>
        <end position="27"/>
    </location>
</feature>
<protein>
    <recommendedName>
        <fullName evidence="2">Reverse transcriptase Ty1/copia-type domain-containing protein</fullName>
    </recommendedName>
</protein>
<keyword evidence="4" id="KW-1185">Reference proteome</keyword>
<dbReference type="InterPro" id="IPR043502">
    <property type="entry name" value="DNA/RNA_pol_sf"/>
</dbReference>
<evidence type="ECO:0000256" key="1">
    <source>
        <dbReference type="SAM" id="MobiDB-lite"/>
    </source>
</evidence>
<dbReference type="OrthoDB" id="1740642at2759"/>
<feature type="domain" description="Reverse transcriptase Ty1/copia-type" evidence="2">
    <location>
        <begin position="45"/>
        <end position="85"/>
    </location>
</feature>
<accession>A0A6D2HM52</accession>
<dbReference type="EMBL" id="CACVBM020000333">
    <property type="protein sequence ID" value="CAA7017607.1"/>
    <property type="molecule type" value="Genomic_DNA"/>
</dbReference>
<dbReference type="Pfam" id="PF07727">
    <property type="entry name" value="RVT_2"/>
    <property type="match status" value="2"/>
</dbReference>
<gene>
    <name evidence="3" type="ORF">MERR_LOCUS4842</name>
</gene>